<accession>A0A1C3E5Q2</accession>
<sequence>MGKITRGPQGCVVVKRLRLPRSIVLYWSNPPWLRRDGIDQLPGRVEMHLRHGVQIAKSLLVKWGKLFGYAAAEFVQNHRA</sequence>
<keyword evidence="2" id="KW-1185">Reference proteome</keyword>
<dbReference type="EMBL" id="LYDR01000152">
    <property type="protein sequence ID" value="ODA28581.1"/>
    <property type="molecule type" value="Genomic_DNA"/>
</dbReference>
<dbReference type="STRING" id="1841610.A6X21_12870"/>
<name>A0A1C3E5Q2_9PLAN</name>
<gene>
    <name evidence="1" type="ORF">A6X21_12870</name>
</gene>
<evidence type="ECO:0000313" key="1">
    <source>
        <dbReference type="EMBL" id="ODA28581.1"/>
    </source>
</evidence>
<protein>
    <submittedName>
        <fullName evidence="1">Uncharacterized protein</fullName>
    </submittedName>
</protein>
<dbReference type="OrthoDB" id="214888at2"/>
<comment type="caution">
    <text evidence="1">The sequence shown here is derived from an EMBL/GenBank/DDBJ whole genome shotgun (WGS) entry which is preliminary data.</text>
</comment>
<dbReference type="RefSeq" id="WP_068851927.1">
    <property type="nucleotide sequence ID" value="NZ_LYDR01000152.1"/>
</dbReference>
<reference evidence="1 2" key="1">
    <citation type="submission" date="2016-05" db="EMBL/GenBank/DDBJ databases">
        <title>Genomic and physiological characterization of Planctopirus sp. isolated from fresh water lake.</title>
        <authorList>
            <person name="Subhash Y."/>
            <person name="Ramana C."/>
        </authorList>
    </citation>
    <scope>NUCLEOTIDE SEQUENCE [LARGE SCALE GENOMIC DNA]</scope>
    <source>
        <strain evidence="1 2">JC280</strain>
    </source>
</reference>
<organism evidence="1 2">
    <name type="scientific">Planctopirus hydrillae</name>
    <dbReference type="NCBI Taxonomy" id="1841610"/>
    <lineage>
        <taxon>Bacteria</taxon>
        <taxon>Pseudomonadati</taxon>
        <taxon>Planctomycetota</taxon>
        <taxon>Planctomycetia</taxon>
        <taxon>Planctomycetales</taxon>
        <taxon>Planctomycetaceae</taxon>
        <taxon>Planctopirus</taxon>
    </lineage>
</organism>
<evidence type="ECO:0000313" key="2">
    <source>
        <dbReference type="Proteomes" id="UP000094828"/>
    </source>
</evidence>
<proteinExistence type="predicted"/>
<dbReference type="Proteomes" id="UP000094828">
    <property type="component" value="Unassembled WGS sequence"/>
</dbReference>
<dbReference type="AlphaFoldDB" id="A0A1C3E5Q2"/>